<comment type="subcellular location">
    <subcellularLocation>
        <location evidence="1">Cell membrane</location>
        <topology evidence="1">Single-pass type I membrane protein</topology>
    </subcellularLocation>
</comment>
<evidence type="ECO:0000256" key="8">
    <source>
        <dbReference type="ARBA" id="ARBA00022777"/>
    </source>
</evidence>
<evidence type="ECO:0000256" key="5">
    <source>
        <dbReference type="ARBA" id="ARBA00022692"/>
    </source>
</evidence>
<gene>
    <name evidence="18" type="ORF">MTP16_11030</name>
</gene>
<evidence type="ECO:0000256" key="1">
    <source>
        <dbReference type="ARBA" id="ARBA00004251"/>
    </source>
</evidence>
<dbReference type="Pfam" id="PF12810">
    <property type="entry name" value="ALK_LTK_GRD"/>
    <property type="match status" value="1"/>
</dbReference>
<evidence type="ECO:0000256" key="3">
    <source>
        <dbReference type="ARBA" id="ARBA00022475"/>
    </source>
</evidence>
<evidence type="ECO:0000256" key="16">
    <source>
        <dbReference type="SAM" id="SignalP"/>
    </source>
</evidence>
<evidence type="ECO:0000256" key="9">
    <source>
        <dbReference type="ARBA" id="ARBA00022840"/>
    </source>
</evidence>
<name>A0ABY4BEI1_9BACT</name>
<feature type="signal peptide" evidence="16">
    <location>
        <begin position="1"/>
        <end position="24"/>
    </location>
</feature>
<proteinExistence type="predicted"/>
<reference evidence="18 19" key="1">
    <citation type="submission" date="2022-03" db="EMBL/GenBank/DDBJ databases">
        <title>Hymenobactersp. isolated from the air.</title>
        <authorList>
            <person name="Won M."/>
            <person name="Kwon S.-W."/>
        </authorList>
    </citation>
    <scope>NUCLEOTIDE SEQUENCE [LARGE SCALE GENOMIC DNA]</scope>
    <source>
        <strain evidence="18 19">KACC 22596</strain>
    </source>
</reference>
<evidence type="ECO:0000256" key="6">
    <source>
        <dbReference type="ARBA" id="ARBA00022729"/>
    </source>
</evidence>
<dbReference type="EC" id="2.7.10.1" evidence="2"/>
<evidence type="ECO:0000313" key="18">
    <source>
        <dbReference type="EMBL" id="UOE36151.1"/>
    </source>
</evidence>
<protein>
    <recommendedName>
        <fullName evidence="2">receptor protein-tyrosine kinase</fullName>
        <ecNumber evidence="2">2.7.10.1</ecNumber>
    </recommendedName>
</protein>
<feature type="domain" description="ALK/LTK-like glycine-rich" evidence="17">
    <location>
        <begin position="128"/>
        <end position="310"/>
    </location>
</feature>
<evidence type="ECO:0000256" key="4">
    <source>
        <dbReference type="ARBA" id="ARBA00022679"/>
    </source>
</evidence>
<accession>A0ABY4BEI1</accession>
<sequence length="546" mass="52858">MLKLYAARCYTLALLLAAPLATLAQTGGVRVGTPGAPDPSAVLDLRPDAASAPKGLLPPRLTLAQRDAIRNPAAGLTVFNTTTGALNVWNGAGWVASLTDQSDTGPVEFSYTGSSQTYTVPAGITRLLVDMAGATGGMGSGLSGFGGRVQATLAVVPGEVLTINVGKPGSISVGSGGVVYTGGEATDIRRGGSGLTDRVLVAGGGGGGGSAGYGGHGGGLIGGSGGFVGGGGGTQTAPGAGGTGAFSPGAAGSGALGAPATSSTGGGGGGGYYGGGSGAINSLLSSGGGGGGSSYAGAGTSNVVHTQGYQAGYGYVRLRNADTPAPVLDARNFVNLSSDNLGNHTATQNLNLGTNQLVGNGGSGLSISNSGTVTTAGAIVAGGNVQLGTNQLTGNGSVNVGNNLNLGANQLVGNGGTQGLRVASTGAVTLAAGLSLPIRTVNQVAGSYQSVVLTDADHTVRSGTPQGVGGGILFGFFLPDPAGRTGRVYVLLNYGSTNARLYTATPANSLDATLVYDDASGSVTQVPRASRLTVQSNGSIWLVLSR</sequence>
<keyword evidence="4" id="KW-0808">Transferase</keyword>
<dbReference type="EMBL" id="CP094534">
    <property type="protein sequence ID" value="UOE36151.1"/>
    <property type="molecule type" value="Genomic_DNA"/>
</dbReference>
<keyword evidence="7" id="KW-0547">Nucleotide-binding</keyword>
<keyword evidence="15" id="KW-0325">Glycoprotein</keyword>
<evidence type="ECO:0000256" key="13">
    <source>
        <dbReference type="ARBA" id="ARBA00023157"/>
    </source>
</evidence>
<keyword evidence="5" id="KW-0812">Transmembrane</keyword>
<evidence type="ECO:0000313" key="19">
    <source>
        <dbReference type="Proteomes" id="UP000831390"/>
    </source>
</evidence>
<keyword evidence="19" id="KW-1185">Reference proteome</keyword>
<evidence type="ECO:0000256" key="12">
    <source>
        <dbReference type="ARBA" id="ARBA00023137"/>
    </source>
</evidence>
<evidence type="ECO:0000256" key="7">
    <source>
        <dbReference type="ARBA" id="ARBA00022741"/>
    </source>
</evidence>
<keyword evidence="11" id="KW-0472">Membrane</keyword>
<evidence type="ECO:0000256" key="10">
    <source>
        <dbReference type="ARBA" id="ARBA00022989"/>
    </source>
</evidence>
<dbReference type="Proteomes" id="UP000831390">
    <property type="component" value="Chromosome"/>
</dbReference>
<keyword evidence="8" id="KW-0418">Kinase</keyword>
<keyword evidence="12" id="KW-0829">Tyrosine-protein kinase</keyword>
<keyword evidence="14" id="KW-0675">Receptor</keyword>
<organism evidence="18 19">
    <name type="scientific">Hymenobacter monticola</name>
    <dbReference type="NCBI Taxonomy" id="1705399"/>
    <lineage>
        <taxon>Bacteria</taxon>
        <taxon>Pseudomonadati</taxon>
        <taxon>Bacteroidota</taxon>
        <taxon>Cytophagia</taxon>
        <taxon>Cytophagales</taxon>
        <taxon>Hymenobacteraceae</taxon>
        <taxon>Hymenobacter</taxon>
    </lineage>
</organism>
<keyword evidence="13" id="KW-1015">Disulfide bond</keyword>
<keyword evidence="6 16" id="KW-0732">Signal</keyword>
<evidence type="ECO:0000256" key="2">
    <source>
        <dbReference type="ARBA" id="ARBA00011902"/>
    </source>
</evidence>
<keyword evidence="10" id="KW-1133">Transmembrane helix</keyword>
<keyword evidence="3" id="KW-1003">Cell membrane</keyword>
<keyword evidence="9" id="KW-0067">ATP-binding</keyword>
<evidence type="ECO:0000256" key="14">
    <source>
        <dbReference type="ARBA" id="ARBA00023170"/>
    </source>
</evidence>
<dbReference type="RefSeq" id="WP_243519683.1">
    <property type="nucleotide sequence ID" value="NZ_CP094534.1"/>
</dbReference>
<evidence type="ECO:0000256" key="15">
    <source>
        <dbReference type="ARBA" id="ARBA00023180"/>
    </source>
</evidence>
<feature type="chain" id="PRO_5045974947" description="receptor protein-tyrosine kinase" evidence="16">
    <location>
        <begin position="25"/>
        <end position="546"/>
    </location>
</feature>
<dbReference type="InterPro" id="IPR055163">
    <property type="entry name" value="ALK/LTK-like_GRD"/>
</dbReference>
<evidence type="ECO:0000259" key="17">
    <source>
        <dbReference type="Pfam" id="PF12810"/>
    </source>
</evidence>
<evidence type="ECO:0000256" key="11">
    <source>
        <dbReference type="ARBA" id="ARBA00023136"/>
    </source>
</evidence>